<dbReference type="GeneID" id="66869841"/>
<dbReference type="RefSeq" id="WP_050350369.1">
    <property type="nucleotide sequence ID" value="NZ_BOSN01000005.1"/>
</dbReference>
<feature type="transmembrane region" description="Helical" evidence="1">
    <location>
        <begin position="102"/>
        <end position="119"/>
    </location>
</feature>
<reference evidence="3" key="1">
    <citation type="submission" date="2015-07" db="EMBL/GenBank/DDBJ databases">
        <title>Fjat-10053 dsm26.</title>
        <authorList>
            <person name="Liu B."/>
            <person name="Wang J."/>
            <person name="Zhu Y."/>
            <person name="Liu G."/>
            <person name="Chen Q."/>
            <person name="Chen Z."/>
            <person name="Lan J."/>
            <person name="Che J."/>
            <person name="Ge C."/>
            <person name="Shi H."/>
            <person name="Pan Z."/>
            <person name="Liu X."/>
        </authorList>
    </citation>
    <scope>NUCLEOTIDE SEQUENCE [LARGE SCALE GENOMIC DNA]</scope>
    <source>
        <strain evidence="3">DSM 26</strain>
    </source>
</reference>
<gene>
    <name evidence="2" type="ORF">AFK71_04620</name>
</gene>
<keyword evidence="3" id="KW-1185">Reference proteome</keyword>
<comment type="caution">
    <text evidence="2">The sequence shown here is derived from an EMBL/GenBank/DDBJ whole genome shotgun (WGS) entry which is preliminary data.</text>
</comment>
<feature type="transmembrane region" description="Helical" evidence="1">
    <location>
        <begin position="59"/>
        <end position="81"/>
    </location>
</feature>
<accession>A0A0L0QTU7</accession>
<evidence type="ECO:0000256" key="1">
    <source>
        <dbReference type="SAM" id="Phobius"/>
    </source>
</evidence>
<feature type="transmembrane region" description="Helical" evidence="1">
    <location>
        <begin position="125"/>
        <end position="145"/>
    </location>
</feature>
<sequence length="155" mass="18210">MFTKTENFIGMTVAIIMSLVIVTFIASVFIFITYGVVYLLSYLPFVDFHYYSSFWLNVWYFFGFLILNIFMLFLSEMVTFIDRKDKKIRSLDDLGPSNLIEWIKFLIVFVIYMNVFSLISERLEATIIGSTLIAVFTVLIFWFIGKAIDNFVDKK</sequence>
<dbReference type="EMBL" id="LGTO01000004">
    <property type="protein sequence ID" value="KNE22085.1"/>
    <property type="molecule type" value="Genomic_DNA"/>
</dbReference>
<proteinExistence type="predicted"/>
<organism evidence="2 3">
    <name type="scientific">Virgibacillus pantothenticus</name>
    <dbReference type="NCBI Taxonomy" id="1473"/>
    <lineage>
        <taxon>Bacteria</taxon>
        <taxon>Bacillati</taxon>
        <taxon>Bacillota</taxon>
        <taxon>Bacilli</taxon>
        <taxon>Bacillales</taxon>
        <taxon>Bacillaceae</taxon>
        <taxon>Virgibacillus</taxon>
    </lineage>
</organism>
<keyword evidence="1" id="KW-0812">Transmembrane</keyword>
<keyword evidence="1" id="KW-1133">Transmembrane helix</keyword>
<dbReference type="Proteomes" id="UP000036780">
    <property type="component" value="Unassembled WGS sequence"/>
</dbReference>
<dbReference type="OrthoDB" id="10431at84406"/>
<protein>
    <submittedName>
        <fullName evidence="2">Uncharacterized protein</fullName>
    </submittedName>
</protein>
<name>A0A0L0QTU7_VIRPA</name>
<evidence type="ECO:0000313" key="3">
    <source>
        <dbReference type="Proteomes" id="UP000036780"/>
    </source>
</evidence>
<feature type="transmembrane region" description="Helical" evidence="1">
    <location>
        <begin position="12"/>
        <end position="39"/>
    </location>
</feature>
<dbReference type="AlphaFoldDB" id="A0A0L0QTU7"/>
<keyword evidence="1" id="KW-0472">Membrane</keyword>
<evidence type="ECO:0000313" key="2">
    <source>
        <dbReference type="EMBL" id="KNE22085.1"/>
    </source>
</evidence>
<dbReference type="PATRIC" id="fig|1473.5.peg.3892"/>